<dbReference type="SUPFAM" id="SSF52047">
    <property type="entry name" value="RNI-like"/>
    <property type="match status" value="1"/>
</dbReference>
<dbReference type="Gene3D" id="3.80.10.10">
    <property type="entry name" value="Ribonuclease Inhibitor"/>
    <property type="match status" value="1"/>
</dbReference>
<dbReference type="InterPro" id="IPR032675">
    <property type="entry name" value="LRR_dom_sf"/>
</dbReference>
<evidence type="ECO:0000313" key="3">
    <source>
        <dbReference type="Proteomes" id="UP000313359"/>
    </source>
</evidence>
<keyword evidence="3" id="KW-1185">Reference proteome</keyword>
<dbReference type="OrthoDB" id="3258555at2759"/>
<reference evidence="2" key="1">
    <citation type="journal article" date="2018" name="Genome Biol. Evol.">
        <title>Genomics and development of Lentinus tigrinus, a white-rot wood-decaying mushroom with dimorphic fruiting bodies.</title>
        <authorList>
            <person name="Wu B."/>
            <person name="Xu Z."/>
            <person name="Knudson A."/>
            <person name="Carlson A."/>
            <person name="Chen N."/>
            <person name="Kovaka S."/>
            <person name="LaButti K."/>
            <person name="Lipzen A."/>
            <person name="Pennachio C."/>
            <person name="Riley R."/>
            <person name="Schakwitz W."/>
            <person name="Umezawa K."/>
            <person name="Ohm R.A."/>
            <person name="Grigoriev I.V."/>
            <person name="Nagy L.G."/>
            <person name="Gibbons J."/>
            <person name="Hibbett D."/>
        </authorList>
    </citation>
    <scope>NUCLEOTIDE SEQUENCE [LARGE SCALE GENOMIC DNA]</scope>
    <source>
        <strain evidence="2">ALCF2SS1-6</strain>
    </source>
</reference>
<feature type="compositionally biased region" description="Acidic residues" evidence="1">
    <location>
        <begin position="529"/>
        <end position="544"/>
    </location>
</feature>
<feature type="region of interest" description="Disordered" evidence="1">
    <location>
        <begin position="494"/>
        <end position="544"/>
    </location>
</feature>
<accession>A0A5C2RSL0</accession>
<proteinExistence type="predicted"/>
<name>A0A5C2RSL0_9APHY</name>
<sequence>MEHATSEISDDDVLTLLREGRPLKDLLEEIVSLRKWKETHVKAQTQETYRMERMLTRLCENCKDTASRWIRHQNGSTDDLPVELLHTIFRFVLPPTTLVDPTPSRGPHSPWVKVLASKLRLGRVSKRWHSSVLPFIYEDVSFRYATQVRAFARSLRENPDLAQLVRRMVVDCPVTAEVREVVTNDLAYILARCSGLRALIFTDSLFSMEDLDDIRRIMLYPFPPVLASAIGALSRTLQRFEQWPQGGSQLTHFTFPLSCIASFPQLTALAINIDHPASLEHVVLPTLQELDLSQEYDVRRGDGHAKRFIKWELPRLKRLILPMATDIQGRVLQKWGKTIEYLEFRDHLDMASHLYSDSSHHPYADHIHLCPGLRHLVLQTKAPLNDFNVVNRLPSHPTLAYIDMWTTSPVGDHRAGFIASRAERKLAKEVPWKNIRLLDRALNSIQRLPQLFPPDTPDNELPRVHTIPGLAIVHTAWGVYRMDLDVLYPPLASAREDEDGSTSDNTESSASTDDSDDTYSYEGTVSDDTMTEDADDDGMDVDGT</sequence>
<gene>
    <name evidence="2" type="ORF">L227DRAFT_555944</name>
</gene>
<dbReference type="Proteomes" id="UP000313359">
    <property type="component" value="Unassembled WGS sequence"/>
</dbReference>
<dbReference type="AlphaFoldDB" id="A0A5C2RSL0"/>
<organism evidence="2 3">
    <name type="scientific">Lentinus tigrinus ALCF2SS1-6</name>
    <dbReference type="NCBI Taxonomy" id="1328759"/>
    <lineage>
        <taxon>Eukaryota</taxon>
        <taxon>Fungi</taxon>
        <taxon>Dikarya</taxon>
        <taxon>Basidiomycota</taxon>
        <taxon>Agaricomycotina</taxon>
        <taxon>Agaricomycetes</taxon>
        <taxon>Polyporales</taxon>
        <taxon>Polyporaceae</taxon>
        <taxon>Lentinus</taxon>
    </lineage>
</organism>
<feature type="compositionally biased region" description="Low complexity" evidence="1">
    <location>
        <begin position="502"/>
        <end position="512"/>
    </location>
</feature>
<evidence type="ECO:0000256" key="1">
    <source>
        <dbReference type="SAM" id="MobiDB-lite"/>
    </source>
</evidence>
<evidence type="ECO:0000313" key="2">
    <source>
        <dbReference type="EMBL" id="RPD54632.1"/>
    </source>
</evidence>
<dbReference type="EMBL" id="ML122303">
    <property type="protein sequence ID" value="RPD54632.1"/>
    <property type="molecule type" value="Genomic_DNA"/>
</dbReference>
<protein>
    <submittedName>
        <fullName evidence="2">Uncharacterized protein</fullName>
    </submittedName>
</protein>